<evidence type="ECO:0000313" key="1">
    <source>
        <dbReference type="EMBL" id="GFT98192.1"/>
    </source>
</evidence>
<sequence length="90" mass="10341">MPFVRAFCEIHFVCNEMLDTDVLTLSDCIRDTEFTHFNWIGLATDEPEELSLLNLQLLRHQTKVGTISSFNNVGLLLLIEYAFICFGKDL</sequence>
<dbReference type="Proteomes" id="UP000887013">
    <property type="component" value="Unassembled WGS sequence"/>
</dbReference>
<organism evidence="1 2">
    <name type="scientific">Nephila pilipes</name>
    <name type="common">Giant wood spider</name>
    <name type="synonym">Nephila maculata</name>
    <dbReference type="NCBI Taxonomy" id="299642"/>
    <lineage>
        <taxon>Eukaryota</taxon>
        <taxon>Metazoa</taxon>
        <taxon>Ecdysozoa</taxon>
        <taxon>Arthropoda</taxon>
        <taxon>Chelicerata</taxon>
        <taxon>Arachnida</taxon>
        <taxon>Araneae</taxon>
        <taxon>Araneomorphae</taxon>
        <taxon>Entelegynae</taxon>
        <taxon>Araneoidea</taxon>
        <taxon>Nephilidae</taxon>
        <taxon>Nephila</taxon>
    </lineage>
</organism>
<comment type="caution">
    <text evidence="1">The sequence shown here is derived from an EMBL/GenBank/DDBJ whole genome shotgun (WGS) entry which is preliminary data.</text>
</comment>
<proteinExistence type="predicted"/>
<dbReference type="AlphaFoldDB" id="A0A8X6Q045"/>
<protein>
    <submittedName>
        <fullName evidence="1">Uncharacterized protein</fullName>
    </submittedName>
</protein>
<keyword evidence="2" id="KW-1185">Reference proteome</keyword>
<evidence type="ECO:0000313" key="2">
    <source>
        <dbReference type="Proteomes" id="UP000887013"/>
    </source>
</evidence>
<dbReference type="EMBL" id="BMAW01075715">
    <property type="protein sequence ID" value="GFT98192.1"/>
    <property type="molecule type" value="Genomic_DNA"/>
</dbReference>
<gene>
    <name evidence="1" type="ORF">NPIL_270531</name>
</gene>
<accession>A0A8X6Q045</accession>
<reference evidence="1" key="1">
    <citation type="submission" date="2020-08" db="EMBL/GenBank/DDBJ databases">
        <title>Multicomponent nature underlies the extraordinary mechanical properties of spider dragline silk.</title>
        <authorList>
            <person name="Kono N."/>
            <person name="Nakamura H."/>
            <person name="Mori M."/>
            <person name="Yoshida Y."/>
            <person name="Ohtoshi R."/>
            <person name="Malay A.D."/>
            <person name="Moran D.A.P."/>
            <person name="Tomita M."/>
            <person name="Numata K."/>
            <person name="Arakawa K."/>
        </authorList>
    </citation>
    <scope>NUCLEOTIDE SEQUENCE</scope>
</reference>
<name>A0A8X6Q045_NEPPI</name>